<comment type="caution">
    <text evidence="4">The sequence shown here is derived from an EMBL/GenBank/DDBJ whole genome shotgun (WGS) entry which is preliminary data.</text>
</comment>
<evidence type="ECO:0000256" key="1">
    <source>
        <dbReference type="ARBA" id="ARBA00023015"/>
    </source>
</evidence>
<keyword evidence="1" id="KW-0805">Transcription regulation</keyword>
<dbReference type="Gene3D" id="1.10.10.10">
    <property type="entry name" value="Winged helix-like DNA-binding domain superfamily/Winged helix DNA-binding domain"/>
    <property type="match status" value="1"/>
</dbReference>
<evidence type="ECO:0000256" key="2">
    <source>
        <dbReference type="ARBA" id="ARBA00023163"/>
    </source>
</evidence>
<dbReference type="InterPro" id="IPR036388">
    <property type="entry name" value="WH-like_DNA-bd_sf"/>
</dbReference>
<dbReference type="OrthoDB" id="4694899at2"/>
<dbReference type="InterPro" id="IPR005561">
    <property type="entry name" value="ANTAR"/>
</dbReference>
<evidence type="ECO:0000259" key="3">
    <source>
        <dbReference type="PROSITE" id="PS50921"/>
    </source>
</evidence>
<dbReference type="EMBL" id="VJZE01000159">
    <property type="protein sequence ID" value="MPY42536.1"/>
    <property type="molecule type" value="Genomic_DNA"/>
</dbReference>
<dbReference type="PROSITE" id="PS50921">
    <property type="entry name" value="ANTAR"/>
    <property type="match status" value="1"/>
</dbReference>
<dbReference type="InterPro" id="IPR029016">
    <property type="entry name" value="GAF-like_dom_sf"/>
</dbReference>
<keyword evidence="5" id="KW-1185">Reference proteome</keyword>
<dbReference type="Proteomes" id="UP000326979">
    <property type="component" value="Unassembled WGS sequence"/>
</dbReference>
<dbReference type="InterPro" id="IPR011006">
    <property type="entry name" value="CheY-like_superfamily"/>
</dbReference>
<dbReference type="AlphaFoldDB" id="A0A5N8W6L1"/>
<organism evidence="4 5">
    <name type="scientific">Streptomyces phyllanthi</name>
    <dbReference type="NCBI Taxonomy" id="1803180"/>
    <lineage>
        <taxon>Bacteria</taxon>
        <taxon>Bacillati</taxon>
        <taxon>Actinomycetota</taxon>
        <taxon>Actinomycetes</taxon>
        <taxon>Kitasatosporales</taxon>
        <taxon>Streptomycetaceae</taxon>
        <taxon>Streptomyces</taxon>
    </lineage>
</organism>
<dbReference type="SUPFAM" id="SSF52172">
    <property type="entry name" value="CheY-like"/>
    <property type="match status" value="1"/>
</dbReference>
<dbReference type="SUPFAM" id="SSF55781">
    <property type="entry name" value="GAF domain-like"/>
    <property type="match status" value="1"/>
</dbReference>
<dbReference type="Pfam" id="PF03861">
    <property type="entry name" value="ANTAR"/>
    <property type="match status" value="1"/>
</dbReference>
<name>A0A5N8W6L1_9ACTN</name>
<evidence type="ECO:0000313" key="5">
    <source>
        <dbReference type="Proteomes" id="UP000326979"/>
    </source>
</evidence>
<proteinExistence type="predicted"/>
<gene>
    <name evidence="4" type="ORF">FNH04_22305</name>
</gene>
<reference evidence="4 5" key="1">
    <citation type="submission" date="2019-07" db="EMBL/GenBank/DDBJ databases">
        <title>New species of Amycolatopsis and Streptomyces.</title>
        <authorList>
            <person name="Duangmal K."/>
            <person name="Teo W.F.A."/>
            <person name="Lipun K."/>
        </authorList>
    </citation>
    <scope>NUCLEOTIDE SEQUENCE [LARGE SCALE GENOMIC DNA]</scope>
    <source>
        <strain evidence="4 5">TISTR 2346</strain>
    </source>
</reference>
<keyword evidence="2" id="KW-0804">Transcription</keyword>
<protein>
    <submittedName>
        <fullName evidence="4">ANTAR domain-containing protein</fullName>
    </submittedName>
</protein>
<dbReference type="Gene3D" id="3.30.450.40">
    <property type="match status" value="1"/>
</dbReference>
<dbReference type="RefSeq" id="WP_152786944.1">
    <property type="nucleotide sequence ID" value="NZ_BAABEQ010000135.1"/>
</dbReference>
<dbReference type="GO" id="GO:0003723">
    <property type="term" value="F:RNA binding"/>
    <property type="evidence" value="ECO:0007669"/>
    <property type="project" value="InterPro"/>
</dbReference>
<accession>A0A5N8W6L1</accession>
<evidence type="ECO:0000313" key="4">
    <source>
        <dbReference type="EMBL" id="MPY42536.1"/>
    </source>
</evidence>
<dbReference type="SMART" id="SM01012">
    <property type="entry name" value="ANTAR"/>
    <property type="match status" value="1"/>
</dbReference>
<feature type="domain" description="ANTAR" evidence="3">
    <location>
        <begin position="18"/>
        <end position="80"/>
    </location>
</feature>
<sequence>MSEKPLPETDGEAVRAELARLREETRRLRARLDSHPLIAQAQGMLQERYALPDAESAFALLQRASQQFNVKLRTLANAVVRAPRPHERESLWFPRRARYPEPRLSFAHAASGNRGEVLGAVLSQTLAVVGTGMGNVQIADRAKGGLRMEKHTGLTADFVDFFGHVGDDGTACALAAREVSQVTVQDVATHPVFTEEARTAILLAGSRACHSVPLTAAPGVCVGMVSAHLDRPVRELTLTQLKELQVVGNEGGRWLAWYDHTVVRDALEYLHALGRGQSGRRFRRR</sequence>